<dbReference type="EMBL" id="ADCP02000001">
    <property type="protein sequence ID" value="EFV45323.1"/>
    <property type="molecule type" value="Genomic_DNA"/>
</dbReference>
<keyword evidence="3" id="KW-0804">Transcription</keyword>
<proteinExistence type="predicted"/>
<dbReference type="SUPFAM" id="SSF46785">
    <property type="entry name" value="Winged helix' DNA-binding domain"/>
    <property type="match status" value="1"/>
</dbReference>
<dbReference type="PROSITE" id="PS51118">
    <property type="entry name" value="HTH_HXLR"/>
    <property type="match status" value="1"/>
</dbReference>
<dbReference type="PANTHER" id="PTHR33204">
    <property type="entry name" value="TRANSCRIPTIONAL REGULATOR, MARR FAMILY"/>
    <property type="match status" value="1"/>
</dbReference>
<dbReference type="Gene3D" id="1.10.10.10">
    <property type="entry name" value="Winged helix-like DNA-binding domain superfamily/Winged helix DNA-binding domain"/>
    <property type="match status" value="1"/>
</dbReference>
<dbReference type="AlphaFoldDB" id="E5Y3U5"/>
<dbReference type="Pfam" id="PF01638">
    <property type="entry name" value="HxlR"/>
    <property type="match status" value="1"/>
</dbReference>
<keyword evidence="2" id="KW-0238">DNA-binding</keyword>
<dbReference type="STRING" id="563192.HMPREF0179_00856"/>
<evidence type="ECO:0000256" key="3">
    <source>
        <dbReference type="ARBA" id="ARBA00023163"/>
    </source>
</evidence>
<dbReference type="PANTHER" id="PTHR33204:SF29">
    <property type="entry name" value="TRANSCRIPTIONAL REGULATOR"/>
    <property type="match status" value="1"/>
</dbReference>
<evidence type="ECO:0000313" key="6">
    <source>
        <dbReference type="Proteomes" id="UP000006034"/>
    </source>
</evidence>
<keyword evidence="6" id="KW-1185">Reference proteome</keyword>
<dbReference type="InterPro" id="IPR002577">
    <property type="entry name" value="HTH_HxlR"/>
</dbReference>
<organism evidence="5 6">
    <name type="scientific">Bilophila wadsworthia (strain 3_1_6)</name>
    <dbReference type="NCBI Taxonomy" id="563192"/>
    <lineage>
        <taxon>Bacteria</taxon>
        <taxon>Pseudomonadati</taxon>
        <taxon>Thermodesulfobacteriota</taxon>
        <taxon>Desulfovibrionia</taxon>
        <taxon>Desulfovibrionales</taxon>
        <taxon>Desulfovibrionaceae</taxon>
        <taxon>Bilophila</taxon>
    </lineage>
</organism>
<evidence type="ECO:0000256" key="2">
    <source>
        <dbReference type="ARBA" id="ARBA00023125"/>
    </source>
</evidence>
<dbReference type="InterPro" id="IPR036388">
    <property type="entry name" value="WH-like_DNA-bd_sf"/>
</dbReference>
<name>E5Y3U5_BILW3</name>
<feature type="domain" description="HTH hxlR-type" evidence="4">
    <location>
        <begin position="9"/>
        <end position="107"/>
    </location>
</feature>
<comment type="caution">
    <text evidence="5">The sequence shown here is derived from an EMBL/GenBank/DDBJ whole genome shotgun (WGS) entry which is preliminary data.</text>
</comment>
<evidence type="ECO:0000259" key="4">
    <source>
        <dbReference type="PROSITE" id="PS51118"/>
    </source>
</evidence>
<dbReference type="HOGENOM" id="CLU_111585_5_1_7"/>
<dbReference type="InterPro" id="IPR036390">
    <property type="entry name" value="WH_DNA-bd_sf"/>
</dbReference>
<reference evidence="5 6" key="2">
    <citation type="submission" date="2013-04" db="EMBL/GenBank/DDBJ databases">
        <title>The Genome Sequence of Bilophila wadsworthia 3_1_6.</title>
        <authorList>
            <consortium name="The Broad Institute Genomics Platform"/>
            <person name="Earl A."/>
            <person name="Ward D."/>
            <person name="Feldgarden M."/>
            <person name="Gevers D."/>
            <person name="Sibley C."/>
            <person name="Strauss J."/>
            <person name="Allen-Vercoe E."/>
            <person name="Walker B."/>
            <person name="Young S."/>
            <person name="Zeng Q."/>
            <person name="Gargeya S."/>
            <person name="Fitzgerald M."/>
            <person name="Haas B."/>
            <person name="Abouelleil A."/>
            <person name="Allen A.W."/>
            <person name="Alvarado L."/>
            <person name="Arachchi H.M."/>
            <person name="Berlin A.M."/>
            <person name="Chapman S.B."/>
            <person name="Gainer-Dewar J."/>
            <person name="Goldberg J."/>
            <person name="Griggs A."/>
            <person name="Gujja S."/>
            <person name="Hansen M."/>
            <person name="Howarth C."/>
            <person name="Imamovic A."/>
            <person name="Ireland A."/>
            <person name="Larimer J."/>
            <person name="McCowan C."/>
            <person name="Murphy C."/>
            <person name="Pearson M."/>
            <person name="Poon T.W."/>
            <person name="Priest M."/>
            <person name="Roberts A."/>
            <person name="Saif S."/>
            <person name="Shea T."/>
            <person name="Sisk P."/>
            <person name="Sykes S."/>
            <person name="Wortman J."/>
            <person name="Nusbaum C."/>
            <person name="Birren B."/>
        </authorList>
    </citation>
    <scope>NUCLEOTIDE SEQUENCE [LARGE SCALE GENOMIC DNA]</scope>
    <source>
        <strain evidence="5 6">3_1_6</strain>
    </source>
</reference>
<dbReference type="GeneID" id="78085992"/>
<dbReference type="OrthoDB" id="9800350at2"/>
<reference evidence="5 6" key="1">
    <citation type="submission" date="2010-10" db="EMBL/GenBank/DDBJ databases">
        <authorList>
            <consortium name="The Broad Institute Genome Sequencing Platform"/>
            <person name="Ward D."/>
            <person name="Earl A."/>
            <person name="Feldgarden M."/>
            <person name="Young S.K."/>
            <person name="Gargeya S."/>
            <person name="Zeng Q."/>
            <person name="Alvarado L."/>
            <person name="Berlin A."/>
            <person name="Bochicchio J."/>
            <person name="Chapman S.B."/>
            <person name="Chen Z."/>
            <person name="Freedman E."/>
            <person name="Gellesch M."/>
            <person name="Goldberg J."/>
            <person name="Griggs A."/>
            <person name="Gujja S."/>
            <person name="Heilman E."/>
            <person name="Heiman D."/>
            <person name="Howarth C."/>
            <person name="Mehta T."/>
            <person name="Neiman D."/>
            <person name="Pearson M."/>
            <person name="Roberts A."/>
            <person name="Saif S."/>
            <person name="Shea T."/>
            <person name="Shenoy N."/>
            <person name="Sisk P."/>
            <person name="Stolte C."/>
            <person name="Sykes S."/>
            <person name="White J."/>
            <person name="Yandava C."/>
            <person name="Allen-Vercoe E."/>
            <person name="Sibley C."/>
            <person name="Ambrose C.E."/>
            <person name="Strauss J."/>
            <person name="Daigneault M."/>
            <person name="Haas B."/>
            <person name="Nusbaum C."/>
            <person name="Birren B."/>
        </authorList>
    </citation>
    <scope>NUCLEOTIDE SEQUENCE [LARGE SCALE GENOMIC DNA]</scope>
    <source>
        <strain evidence="5 6">3_1_6</strain>
    </source>
</reference>
<dbReference type="eggNOG" id="COG1733">
    <property type="taxonomic scope" value="Bacteria"/>
</dbReference>
<dbReference type="GO" id="GO:0003677">
    <property type="term" value="F:DNA binding"/>
    <property type="evidence" value="ECO:0007669"/>
    <property type="project" value="UniProtKB-KW"/>
</dbReference>
<dbReference type="Proteomes" id="UP000006034">
    <property type="component" value="Unassembled WGS sequence"/>
</dbReference>
<dbReference type="RefSeq" id="WP_005025371.1">
    <property type="nucleotide sequence ID" value="NZ_KE150238.1"/>
</dbReference>
<keyword evidence="1" id="KW-0805">Transcription regulation</keyword>
<evidence type="ECO:0000256" key="1">
    <source>
        <dbReference type="ARBA" id="ARBA00023015"/>
    </source>
</evidence>
<protein>
    <recommendedName>
        <fullName evidence="4">HTH hxlR-type domain-containing protein</fullName>
    </recommendedName>
</protein>
<gene>
    <name evidence="5" type="ORF">HMPREF0179_00856</name>
</gene>
<evidence type="ECO:0000313" key="5">
    <source>
        <dbReference type="EMBL" id="EFV45323.1"/>
    </source>
</evidence>
<sequence>MKIRTVCTCPLEIVHDIMRGKWKTIIVFQLRNGGMGLAELERGIEGITQKMLLQHLGELRAFGLIGKIEPDGYPLRVTYFLTERGEKLLRAVRIMQDIGVEYMLENGQAGILERKGIIPAAEGIPTKK</sequence>
<accession>E5Y3U5</accession>